<gene>
    <name evidence="3" type="ORF">IAB60_02290</name>
</gene>
<comment type="caution">
    <text evidence="3">The sequence shown here is derived from an EMBL/GenBank/DDBJ whole genome shotgun (WGS) entry which is preliminary data.</text>
</comment>
<feature type="transmembrane region" description="Helical" evidence="1">
    <location>
        <begin position="101"/>
        <end position="122"/>
    </location>
</feature>
<keyword evidence="3" id="KW-0645">Protease</keyword>
<dbReference type="GO" id="GO:0080120">
    <property type="term" value="P:CAAX-box protein maturation"/>
    <property type="evidence" value="ECO:0007669"/>
    <property type="project" value="UniProtKB-ARBA"/>
</dbReference>
<feature type="transmembrane region" description="Helical" evidence="1">
    <location>
        <begin position="196"/>
        <end position="212"/>
    </location>
</feature>
<dbReference type="GO" id="GO:0008237">
    <property type="term" value="F:metallopeptidase activity"/>
    <property type="evidence" value="ECO:0007669"/>
    <property type="project" value="UniProtKB-KW"/>
</dbReference>
<dbReference type="Pfam" id="PF02517">
    <property type="entry name" value="Rce1-like"/>
    <property type="match status" value="1"/>
</dbReference>
<evidence type="ECO:0000313" key="3">
    <source>
        <dbReference type="EMBL" id="HIT40921.1"/>
    </source>
</evidence>
<reference evidence="3" key="1">
    <citation type="submission" date="2020-10" db="EMBL/GenBank/DDBJ databases">
        <authorList>
            <person name="Gilroy R."/>
        </authorList>
    </citation>
    <scope>NUCLEOTIDE SEQUENCE</scope>
    <source>
        <strain evidence="3">CHK123-3438</strain>
    </source>
</reference>
<dbReference type="Proteomes" id="UP000886860">
    <property type="component" value="Unassembled WGS sequence"/>
</dbReference>
<feature type="domain" description="CAAX prenyl protease 2/Lysostaphin resistance protein A-like" evidence="2">
    <location>
        <begin position="144"/>
        <end position="229"/>
    </location>
</feature>
<protein>
    <submittedName>
        <fullName evidence="3">CPBP family intramembrane metalloprotease</fullName>
    </submittedName>
</protein>
<accession>A0A9D1GHM4</accession>
<dbReference type="InterPro" id="IPR052710">
    <property type="entry name" value="CAAX_protease"/>
</dbReference>
<evidence type="ECO:0000313" key="4">
    <source>
        <dbReference type="Proteomes" id="UP000886860"/>
    </source>
</evidence>
<dbReference type="PANTHER" id="PTHR36435">
    <property type="entry name" value="SLR1288 PROTEIN"/>
    <property type="match status" value="1"/>
</dbReference>
<keyword evidence="3" id="KW-0482">Metalloprotease</keyword>
<keyword evidence="3" id="KW-0378">Hydrolase</keyword>
<feature type="transmembrane region" description="Helical" evidence="1">
    <location>
        <begin position="21"/>
        <end position="43"/>
    </location>
</feature>
<feature type="transmembrane region" description="Helical" evidence="1">
    <location>
        <begin position="315"/>
        <end position="334"/>
    </location>
</feature>
<keyword evidence="1" id="KW-0472">Membrane</keyword>
<evidence type="ECO:0000259" key="2">
    <source>
        <dbReference type="Pfam" id="PF02517"/>
    </source>
</evidence>
<sequence length="335" mass="37811">MNEFQQSAQFRVDLRPDRRHFSRIGAGFLIYNLLATGFLMTALTLVRMSGWNYLPYAMEVNRVLSFACMYLLAFPITVWYFRMIPKFGSVRNEKWEFSAWVVVFLIGTALAYLGNIVGNLVTEFFNVHSGNYQGLMDMIQDGNMFLTFLTVVIGAPIVEELLFRKFLIDRVIGYGEKFSVLLSGILFGLMHGNLNQFFYAFALGCLFAYIYCKTGEIRNTIFFHMLINLGGGVIVPLLMRPLGDFLAGGHLSIMESVSRLTENPLQLLSLLLLEGYAIVQLLAALAGLILFFVFKKYIRFYPGIRRLSSEQLISAAVVNGGMAAFLILCLVTFLS</sequence>
<dbReference type="PANTHER" id="PTHR36435:SF1">
    <property type="entry name" value="CAAX AMINO TERMINAL PROTEASE FAMILY PROTEIN"/>
    <property type="match status" value="1"/>
</dbReference>
<dbReference type="GO" id="GO:0004175">
    <property type="term" value="F:endopeptidase activity"/>
    <property type="evidence" value="ECO:0007669"/>
    <property type="project" value="UniProtKB-ARBA"/>
</dbReference>
<proteinExistence type="predicted"/>
<dbReference type="EMBL" id="DVKS01000040">
    <property type="protein sequence ID" value="HIT40921.1"/>
    <property type="molecule type" value="Genomic_DNA"/>
</dbReference>
<feature type="transmembrane region" description="Helical" evidence="1">
    <location>
        <begin position="142"/>
        <end position="159"/>
    </location>
</feature>
<dbReference type="InterPro" id="IPR003675">
    <property type="entry name" value="Rce1/LyrA-like_dom"/>
</dbReference>
<keyword evidence="1" id="KW-1133">Transmembrane helix</keyword>
<dbReference type="AlphaFoldDB" id="A0A9D1GHM4"/>
<feature type="transmembrane region" description="Helical" evidence="1">
    <location>
        <begin position="63"/>
        <end position="81"/>
    </location>
</feature>
<organism evidence="3 4">
    <name type="scientific">Candidatus Caccovicinus merdipullorum</name>
    <dbReference type="NCBI Taxonomy" id="2840724"/>
    <lineage>
        <taxon>Bacteria</taxon>
        <taxon>Bacillati</taxon>
        <taxon>Bacillota</taxon>
        <taxon>Clostridia</taxon>
        <taxon>Eubacteriales</taxon>
        <taxon>Candidatus Caccovicinus</taxon>
    </lineage>
</organism>
<keyword evidence="1" id="KW-0812">Transmembrane</keyword>
<evidence type="ECO:0000256" key="1">
    <source>
        <dbReference type="SAM" id="Phobius"/>
    </source>
</evidence>
<feature type="transmembrane region" description="Helical" evidence="1">
    <location>
        <begin position="221"/>
        <end position="239"/>
    </location>
</feature>
<reference evidence="3" key="2">
    <citation type="journal article" date="2021" name="PeerJ">
        <title>Extensive microbial diversity within the chicken gut microbiome revealed by metagenomics and culture.</title>
        <authorList>
            <person name="Gilroy R."/>
            <person name="Ravi A."/>
            <person name="Getino M."/>
            <person name="Pursley I."/>
            <person name="Horton D.L."/>
            <person name="Alikhan N.F."/>
            <person name="Baker D."/>
            <person name="Gharbi K."/>
            <person name="Hall N."/>
            <person name="Watson M."/>
            <person name="Adriaenssens E.M."/>
            <person name="Foster-Nyarko E."/>
            <person name="Jarju S."/>
            <person name="Secka A."/>
            <person name="Antonio M."/>
            <person name="Oren A."/>
            <person name="Chaudhuri R.R."/>
            <person name="La Ragione R."/>
            <person name="Hildebrand F."/>
            <person name="Pallen M.J."/>
        </authorList>
    </citation>
    <scope>NUCLEOTIDE SEQUENCE</scope>
    <source>
        <strain evidence="3">CHK123-3438</strain>
    </source>
</reference>
<feature type="transmembrane region" description="Helical" evidence="1">
    <location>
        <begin position="171"/>
        <end position="190"/>
    </location>
</feature>
<feature type="transmembrane region" description="Helical" evidence="1">
    <location>
        <begin position="275"/>
        <end position="294"/>
    </location>
</feature>
<name>A0A9D1GHM4_9FIRM</name>